<dbReference type="CDD" id="cd01283">
    <property type="entry name" value="cytidine_deaminase"/>
    <property type="match status" value="1"/>
</dbReference>
<dbReference type="InterPro" id="IPR050202">
    <property type="entry name" value="Cyt/Deoxycyt_deaminase"/>
</dbReference>
<keyword evidence="7 15" id="KW-0378">Hydrolase</keyword>
<feature type="binding site" evidence="14">
    <location>
        <position position="87"/>
    </location>
    <ligand>
        <name>Zn(2+)</name>
        <dbReference type="ChEBI" id="CHEBI:29105"/>
        <note>catalytic</note>
    </ligand>
</feature>
<evidence type="ECO:0000256" key="15">
    <source>
        <dbReference type="RuleBase" id="RU364006"/>
    </source>
</evidence>
<dbReference type="GO" id="GO:0004126">
    <property type="term" value="F:cytidine deaminase activity"/>
    <property type="evidence" value="ECO:0007669"/>
    <property type="project" value="UniProtKB-UniRule"/>
</dbReference>
<evidence type="ECO:0000256" key="3">
    <source>
        <dbReference type="ARBA" id="ARBA00006576"/>
    </source>
</evidence>
<dbReference type="FunFam" id="3.40.140.10:FF:000008">
    <property type="entry name" value="Cytidine deaminase"/>
    <property type="match status" value="1"/>
</dbReference>
<evidence type="ECO:0000256" key="12">
    <source>
        <dbReference type="PIRSR" id="PIRSR606262-1"/>
    </source>
</evidence>
<dbReference type="PROSITE" id="PS00903">
    <property type="entry name" value="CYT_DCMP_DEAMINASES_1"/>
    <property type="match status" value="1"/>
</dbReference>
<evidence type="ECO:0000256" key="5">
    <source>
        <dbReference type="ARBA" id="ARBA00018266"/>
    </source>
</evidence>
<comment type="similarity">
    <text evidence="3 15">Belongs to the cytidine and deoxycytidylate deaminase family.</text>
</comment>
<dbReference type="Proteomes" id="UP000184476">
    <property type="component" value="Unassembled WGS sequence"/>
</dbReference>
<sequence length="129" mass="14399">MDQRVMKVREAQQRAYVPYSHFPVGAVVETAEGLLISGANIENASYGLTMCAERVALFKAYSEGYRQFRSLTVVANTKRMISPCGACRQVMSELCHPQMEVILINASGEQMKTTVEELLPYAFSEEDLP</sequence>
<dbReference type="InterPro" id="IPR002125">
    <property type="entry name" value="CMP_dCMP_dom"/>
</dbReference>
<dbReference type="GO" id="GO:0055086">
    <property type="term" value="P:nucleobase-containing small molecule metabolic process"/>
    <property type="evidence" value="ECO:0007669"/>
    <property type="project" value="UniProtKB-ARBA"/>
</dbReference>
<evidence type="ECO:0000259" key="16">
    <source>
        <dbReference type="PROSITE" id="PS51747"/>
    </source>
</evidence>
<evidence type="ECO:0000256" key="11">
    <source>
        <dbReference type="ARBA" id="ARBA00049558"/>
    </source>
</evidence>
<evidence type="ECO:0000256" key="8">
    <source>
        <dbReference type="ARBA" id="ARBA00022833"/>
    </source>
</evidence>
<comment type="cofactor">
    <cofactor evidence="1 14 15">
        <name>Zn(2+)</name>
        <dbReference type="ChEBI" id="CHEBI:29105"/>
    </cofactor>
</comment>
<keyword evidence="6 14" id="KW-0479">Metal-binding</keyword>
<dbReference type="OrthoDB" id="9795347at2"/>
<dbReference type="EC" id="3.5.4.5" evidence="4 15"/>
<protein>
    <recommendedName>
        <fullName evidence="5 15">Cytidine deaminase</fullName>
        <ecNumber evidence="4 15">3.5.4.5</ecNumber>
    </recommendedName>
    <alternativeName>
        <fullName evidence="9 15">Cytidine aminohydrolase</fullName>
    </alternativeName>
</protein>
<feature type="binding site" evidence="13">
    <location>
        <begin position="40"/>
        <end position="46"/>
    </location>
    <ligand>
        <name>substrate</name>
    </ligand>
</feature>
<dbReference type="GO" id="GO:0008270">
    <property type="term" value="F:zinc ion binding"/>
    <property type="evidence" value="ECO:0007669"/>
    <property type="project" value="UniProtKB-UniRule"/>
</dbReference>
<dbReference type="PANTHER" id="PTHR11644">
    <property type="entry name" value="CYTIDINE DEAMINASE"/>
    <property type="match status" value="1"/>
</dbReference>
<feature type="binding site" evidence="14">
    <location>
        <position position="51"/>
    </location>
    <ligand>
        <name>Zn(2+)</name>
        <dbReference type="ChEBI" id="CHEBI:29105"/>
        <note>catalytic</note>
    </ligand>
</feature>
<evidence type="ECO:0000256" key="13">
    <source>
        <dbReference type="PIRSR" id="PIRSR606262-2"/>
    </source>
</evidence>
<comment type="catalytic activity">
    <reaction evidence="11 15">
        <text>cytidine + H2O + H(+) = uridine + NH4(+)</text>
        <dbReference type="Rhea" id="RHEA:16069"/>
        <dbReference type="ChEBI" id="CHEBI:15377"/>
        <dbReference type="ChEBI" id="CHEBI:15378"/>
        <dbReference type="ChEBI" id="CHEBI:16704"/>
        <dbReference type="ChEBI" id="CHEBI:17562"/>
        <dbReference type="ChEBI" id="CHEBI:28938"/>
        <dbReference type="EC" id="3.5.4.5"/>
    </reaction>
</comment>
<reference evidence="17 18" key="1">
    <citation type="submission" date="2016-11" db="EMBL/GenBank/DDBJ databases">
        <authorList>
            <person name="Jaros S."/>
            <person name="Januszkiewicz K."/>
            <person name="Wedrychowicz H."/>
        </authorList>
    </citation>
    <scope>NUCLEOTIDE SEQUENCE [LARGE SCALE GENOMIC DNA]</scope>
    <source>
        <strain evidence="17 18">DSM 44666</strain>
    </source>
</reference>
<name>A0A1M4V7E5_9BACL</name>
<dbReference type="Gene3D" id="3.40.140.10">
    <property type="entry name" value="Cytidine Deaminase, domain 2"/>
    <property type="match status" value="1"/>
</dbReference>
<dbReference type="InterPro" id="IPR006262">
    <property type="entry name" value="Cyt_deam_tetra"/>
</dbReference>
<proteinExistence type="inferred from homology"/>
<dbReference type="PANTHER" id="PTHR11644:SF2">
    <property type="entry name" value="CYTIDINE DEAMINASE"/>
    <property type="match status" value="1"/>
</dbReference>
<gene>
    <name evidence="17" type="ORF">SAMN05444392_102207</name>
</gene>
<dbReference type="NCBIfam" id="NF004064">
    <property type="entry name" value="PRK05578.1"/>
    <property type="match status" value="1"/>
</dbReference>
<keyword evidence="8 14" id="KW-0862">Zinc</keyword>
<evidence type="ECO:0000256" key="4">
    <source>
        <dbReference type="ARBA" id="ARBA00012783"/>
    </source>
</evidence>
<dbReference type="InterPro" id="IPR016193">
    <property type="entry name" value="Cytidine_deaminase-like"/>
</dbReference>
<evidence type="ECO:0000256" key="6">
    <source>
        <dbReference type="ARBA" id="ARBA00022723"/>
    </source>
</evidence>
<evidence type="ECO:0000256" key="2">
    <source>
        <dbReference type="ARBA" id="ARBA00003949"/>
    </source>
</evidence>
<dbReference type="GO" id="GO:0042802">
    <property type="term" value="F:identical protein binding"/>
    <property type="evidence" value="ECO:0007669"/>
    <property type="project" value="UniProtKB-ARBA"/>
</dbReference>
<dbReference type="InterPro" id="IPR016192">
    <property type="entry name" value="APOBEC/CMP_deaminase_Zn-bd"/>
</dbReference>
<evidence type="ECO:0000313" key="17">
    <source>
        <dbReference type="EMBL" id="SHE64778.1"/>
    </source>
</evidence>
<dbReference type="EMBL" id="FQVL01000002">
    <property type="protein sequence ID" value="SHE64778.1"/>
    <property type="molecule type" value="Genomic_DNA"/>
</dbReference>
<dbReference type="STRING" id="112248.SAMN05444392_102207"/>
<dbReference type="GO" id="GO:0072527">
    <property type="term" value="P:pyrimidine-containing compound metabolic process"/>
    <property type="evidence" value="ECO:0007669"/>
    <property type="project" value="UniProtKB-ARBA"/>
</dbReference>
<evidence type="ECO:0000256" key="14">
    <source>
        <dbReference type="PIRSR" id="PIRSR606262-3"/>
    </source>
</evidence>
<feature type="active site" description="Proton donor" evidence="12">
    <location>
        <position position="53"/>
    </location>
</feature>
<accession>A0A1M4V7E5</accession>
<dbReference type="AlphaFoldDB" id="A0A1M4V7E5"/>
<evidence type="ECO:0000256" key="10">
    <source>
        <dbReference type="ARBA" id="ARBA00049252"/>
    </source>
</evidence>
<keyword evidence="18" id="KW-1185">Reference proteome</keyword>
<comment type="catalytic activity">
    <reaction evidence="10 15">
        <text>2'-deoxycytidine + H2O + H(+) = 2'-deoxyuridine + NH4(+)</text>
        <dbReference type="Rhea" id="RHEA:13433"/>
        <dbReference type="ChEBI" id="CHEBI:15377"/>
        <dbReference type="ChEBI" id="CHEBI:15378"/>
        <dbReference type="ChEBI" id="CHEBI:15698"/>
        <dbReference type="ChEBI" id="CHEBI:16450"/>
        <dbReference type="ChEBI" id="CHEBI:28938"/>
        <dbReference type="EC" id="3.5.4.5"/>
    </reaction>
</comment>
<feature type="binding site" evidence="14">
    <location>
        <position position="84"/>
    </location>
    <ligand>
        <name>Zn(2+)</name>
        <dbReference type="ChEBI" id="CHEBI:29105"/>
        <note>catalytic</note>
    </ligand>
</feature>
<dbReference type="Pfam" id="PF00383">
    <property type="entry name" value="dCMP_cyt_deam_1"/>
    <property type="match status" value="1"/>
</dbReference>
<evidence type="ECO:0000256" key="1">
    <source>
        <dbReference type="ARBA" id="ARBA00001947"/>
    </source>
</evidence>
<comment type="function">
    <text evidence="2 15">This enzyme scavenges exogenous and endogenous cytidine and 2'-deoxycytidine for UMP synthesis.</text>
</comment>
<dbReference type="SUPFAM" id="SSF53927">
    <property type="entry name" value="Cytidine deaminase-like"/>
    <property type="match status" value="1"/>
</dbReference>
<evidence type="ECO:0000313" key="18">
    <source>
        <dbReference type="Proteomes" id="UP000184476"/>
    </source>
</evidence>
<dbReference type="PROSITE" id="PS51747">
    <property type="entry name" value="CYT_DCMP_DEAMINASES_2"/>
    <property type="match status" value="1"/>
</dbReference>
<organism evidence="17 18">
    <name type="scientific">Seinonella peptonophila</name>
    <dbReference type="NCBI Taxonomy" id="112248"/>
    <lineage>
        <taxon>Bacteria</taxon>
        <taxon>Bacillati</taxon>
        <taxon>Bacillota</taxon>
        <taxon>Bacilli</taxon>
        <taxon>Bacillales</taxon>
        <taxon>Thermoactinomycetaceae</taxon>
        <taxon>Seinonella</taxon>
    </lineage>
</organism>
<feature type="domain" description="CMP/dCMP-type deaminase" evidence="16">
    <location>
        <begin position="1"/>
        <end position="126"/>
    </location>
</feature>
<evidence type="ECO:0000256" key="7">
    <source>
        <dbReference type="ARBA" id="ARBA00022801"/>
    </source>
</evidence>
<dbReference type="GO" id="GO:0005829">
    <property type="term" value="C:cytosol"/>
    <property type="evidence" value="ECO:0007669"/>
    <property type="project" value="TreeGrafter"/>
</dbReference>
<dbReference type="RefSeq" id="WP_073153485.1">
    <property type="nucleotide sequence ID" value="NZ_FQVL01000002.1"/>
</dbReference>
<evidence type="ECO:0000256" key="9">
    <source>
        <dbReference type="ARBA" id="ARBA00032005"/>
    </source>
</evidence>
<dbReference type="NCBIfam" id="TIGR01354">
    <property type="entry name" value="cyt_deam_tetra"/>
    <property type="match status" value="1"/>
</dbReference>